<feature type="transmembrane region" description="Helical" evidence="8">
    <location>
        <begin position="140"/>
        <end position="157"/>
    </location>
</feature>
<dbReference type="Pfam" id="PF03600">
    <property type="entry name" value="CitMHS"/>
    <property type="match status" value="1"/>
</dbReference>
<feature type="transmembrane region" description="Helical" evidence="8">
    <location>
        <begin position="177"/>
        <end position="199"/>
    </location>
</feature>
<comment type="similarity">
    <text evidence="2">Belongs to the CitM (TC 2.A.11) transporter family.</text>
</comment>
<feature type="transmembrane region" description="Helical" evidence="8">
    <location>
        <begin position="31"/>
        <end position="49"/>
    </location>
</feature>
<keyword evidence="4" id="KW-1003">Cell membrane</keyword>
<sequence length="427" mass="45937">MEPQLNFLFYATLGIFLATYVIIISEKIHRTVIALAGALLMILLGVLTQEQAIEGIDFNTLGLLIGMMIIVTIAKDCGMFQYVAILASKIGRGKPIPIFILLGGIVALFSAFLDNVTTVLLLLPVTFVVANNLNLNPKPFIVGTILLSNIGGTATLIGDPPNILIGSAAGLSFNDFLINLMPIIIVIFVVTLFLLYLWFRKTLVATAEARVSITRFKPREAITNVPLLIKSLIVIGIVLLGFFTHSMIHIEAATIALAGAALLLLLTLNDPEEHLRNVEWTTIFFFVGLFVLVAGLEHIGAIRILAESVLKMTGGDVKILTIIILWGSGIFSAIVDNIPFVATMIPLIQDIGVLSGISILPLWWALALGADIGGNATLVGASANVIVSGIAAREGHKIGFVEYLKIAVPMTVVALLLSTVYVYLRYL</sequence>
<organism evidence="10 11">
    <name type="scientific">Candidatus Kerfeldbacteria bacterium RIFCSPHIGHO2_02_FULL_42_14</name>
    <dbReference type="NCBI Taxonomy" id="1798540"/>
    <lineage>
        <taxon>Bacteria</taxon>
        <taxon>Candidatus Kerfeldiibacteriota</taxon>
    </lineage>
</organism>
<comment type="subcellular location">
    <subcellularLocation>
        <location evidence="1">Cell membrane</location>
        <topology evidence="1">Multi-pass membrane protein</topology>
    </subcellularLocation>
</comment>
<dbReference type="PANTHER" id="PTHR43568:SF1">
    <property type="entry name" value="P PROTEIN"/>
    <property type="match status" value="1"/>
</dbReference>
<evidence type="ECO:0000256" key="3">
    <source>
        <dbReference type="ARBA" id="ARBA00022448"/>
    </source>
</evidence>
<keyword evidence="6 8" id="KW-1133">Transmembrane helix</keyword>
<evidence type="ECO:0000313" key="10">
    <source>
        <dbReference type="EMBL" id="OGY78622.1"/>
    </source>
</evidence>
<dbReference type="GO" id="GO:0005886">
    <property type="term" value="C:plasma membrane"/>
    <property type="evidence" value="ECO:0007669"/>
    <property type="project" value="UniProtKB-SubCell"/>
</dbReference>
<dbReference type="PRINTS" id="PR00758">
    <property type="entry name" value="ARSENICPUMP"/>
</dbReference>
<feature type="transmembrane region" description="Helical" evidence="8">
    <location>
        <begin position="96"/>
        <end position="113"/>
    </location>
</feature>
<keyword evidence="3" id="KW-0813">Transport</keyword>
<feature type="transmembrane region" description="Helical" evidence="8">
    <location>
        <begin position="248"/>
        <end position="268"/>
    </location>
</feature>
<evidence type="ECO:0000256" key="6">
    <source>
        <dbReference type="ARBA" id="ARBA00022989"/>
    </source>
</evidence>
<evidence type="ECO:0000256" key="1">
    <source>
        <dbReference type="ARBA" id="ARBA00004651"/>
    </source>
</evidence>
<feature type="transmembrane region" description="Helical" evidence="8">
    <location>
        <begin position="347"/>
        <end position="366"/>
    </location>
</feature>
<evidence type="ECO:0000313" key="11">
    <source>
        <dbReference type="Proteomes" id="UP000177165"/>
    </source>
</evidence>
<dbReference type="CDD" id="cd01116">
    <property type="entry name" value="P_permease"/>
    <property type="match status" value="1"/>
</dbReference>
<accession>A0A1G2AP12</accession>
<name>A0A1G2AP12_9BACT</name>
<feature type="transmembrane region" description="Helical" evidence="8">
    <location>
        <begin position="220"/>
        <end position="242"/>
    </location>
</feature>
<dbReference type="PANTHER" id="PTHR43568">
    <property type="entry name" value="P PROTEIN"/>
    <property type="match status" value="1"/>
</dbReference>
<feature type="transmembrane region" description="Helical" evidence="8">
    <location>
        <begin position="280"/>
        <end position="305"/>
    </location>
</feature>
<feature type="transmembrane region" description="Helical" evidence="8">
    <location>
        <begin position="61"/>
        <end position="84"/>
    </location>
</feature>
<keyword evidence="5 8" id="KW-0812">Transmembrane</keyword>
<dbReference type="AlphaFoldDB" id="A0A1G2AP12"/>
<feature type="transmembrane region" description="Helical" evidence="8">
    <location>
        <begin position="119"/>
        <end position="135"/>
    </location>
</feature>
<keyword evidence="7 8" id="KW-0472">Membrane</keyword>
<feature type="transmembrane region" description="Helical" evidence="8">
    <location>
        <begin position="317"/>
        <end position="335"/>
    </location>
</feature>
<evidence type="ECO:0000256" key="5">
    <source>
        <dbReference type="ARBA" id="ARBA00022692"/>
    </source>
</evidence>
<proteinExistence type="inferred from homology"/>
<feature type="domain" description="Citrate transporter-like" evidence="9">
    <location>
        <begin position="20"/>
        <end position="369"/>
    </location>
</feature>
<dbReference type="InterPro" id="IPR000802">
    <property type="entry name" value="Arsenical_pump_ArsB"/>
</dbReference>
<dbReference type="Proteomes" id="UP000177165">
    <property type="component" value="Unassembled WGS sequence"/>
</dbReference>
<dbReference type="GO" id="GO:0015105">
    <property type="term" value="F:arsenite transmembrane transporter activity"/>
    <property type="evidence" value="ECO:0007669"/>
    <property type="project" value="InterPro"/>
</dbReference>
<evidence type="ECO:0000256" key="8">
    <source>
        <dbReference type="SAM" id="Phobius"/>
    </source>
</evidence>
<dbReference type="InterPro" id="IPR051475">
    <property type="entry name" value="Diverse_Ion_Transporter"/>
</dbReference>
<protein>
    <recommendedName>
        <fullName evidence="9">Citrate transporter-like domain-containing protein</fullName>
    </recommendedName>
</protein>
<comment type="caution">
    <text evidence="10">The sequence shown here is derived from an EMBL/GenBank/DDBJ whole genome shotgun (WGS) entry which is preliminary data.</text>
</comment>
<dbReference type="EMBL" id="MHKB01000013">
    <property type="protein sequence ID" value="OGY78622.1"/>
    <property type="molecule type" value="Genomic_DNA"/>
</dbReference>
<feature type="transmembrane region" description="Helical" evidence="8">
    <location>
        <begin position="6"/>
        <end position="24"/>
    </location>
</feature>
<evidence type="ECO:0000259" key="9">
    <source>
        <dbReference type="Pfam" id="PF03600"/>
    </source>
</evidence>
<reference evidence="10 11" key="1">
    <citation type="journal article" date="2016" name="Nat. Commun.">
        <title>Thousands of microbial genomes shed light on interconnected biogeochemical processes in an aquifer system.</title>
        <authorList>
            <person name="Anantharaman K."/>
            <person name="Brown C.T."/>
            <person name="Hug L.A."/>
            <person name="Sharon I."/>
            <person name="Castelle C.J."/>
            <person name="Probst A.J."/>
            <person name="Thomas B.C."/>
            <person name="Singh A."/>
            <person name="Wilkins M.J."/>
            <person name="Karaoz U."/>
            <person name="Brodie E.L."/>
            <person name="Williams K.H."/>
            <person name="Hubbard S.S."/>
            <person name="Banfield J.F."/>
        </authorList>
    </citation>
    <scope>NUCLEOTIDE SEQUENCE [LARGE SCALE GENOMIC DNA]</scope>
</reference>
<dbReference type="InterPro" id="IPR004680">
    <property type="entry name" value="Cit_transptr-like_dom"/>
</dbReference>
<dbReference type="STRING" id="1798540.A3B74_04550"/>
<evidence type="ECO:0000256" key="2">
    <source>
        <dbReference type="ARBA" id="ARBA00009843"/>
    </source>
</evidence>
<gene>
    <name evidence="10" type="ORF">A3B74_04550</name>
</gene>
<feature type="transmembrane region" description="Helical" evidence="8">
    <location>
        <begin position="403"/>
        <end position="424"/>
    </location>
</feature>
<evidence type="ECO:0000256" key="7">
    <source>
        <dbReference type="ARBA" id="ARBA00023136"/>
    </source>
</evidence>
<evidence type="ECO:0000256" key="4">
    <source>
        <dbReference type="ARBA" id="ARBA00022475"/>
    </source>
</evidence>